<evidence type="ECO:0000256" key="7">
    <source>
        <dbReference type="ARBA" id="ARBA00023033"/>
    </source>
</evidence>
<dbReference type="OrthoDB" id="9778912at2"/>
<protein>
    <recommendedName>
        <fullName evidence="8">Propionate 3-nitronate monooxygenase</fullName>
    </recommendedName>
</protein>
<accession>A0A1X1R3W0</accession>
<gene>
    <name evidence="10" type="ORF">AWC04_18010</name>
</gene>
<comment type="caution">
    <text evidence="10">The sequence shown here is derived from an EMBL/GenBank/DDBJ whole genome shotgun (WGS) entry which is preliminary data.</text>
</comment>
<proteinExistence type="inferred from homology"/>
<dbReference type="STRING" id="1793.AWC04_18010"/>
<keyword evidence="4" id="KW-0285">Flavoprotein</keyword>
<evidence type="ECO:0000256" key="1">
    <source>
        <dbReference type="ARBA" id="ARBA00001917"/>
    </source>
</evidence>
<evidence type="ECO:0000256" key="6">
    <source>
        <dbReference type="ARBA" id="ARBA00023002"/>
    </source>
</evidence>
<dbReference type="GO" id="GO:0018580">
    <property type="term" value="F:nitronate monooxygenase activity"/>
    <property type="evidence" value="ECO:0007669"/>
    <property type="project" value="InterPro"/>
</dbReference>
<evidence type="ECO:0000313" key="11">
    <source>
        <dbReference type="Proteomes" id="UP000193484"/>
    </source>
</evidence>
<reference evidence="10 11" key="1">
    <citation type="submission" date="2016-01" db="EMBL/GenBank/DDBJ databases">
        <title>The new phylogeny of the genus Mycobacterium.</title>
        <authorList>
            <person name="Tarcisio F."/>
            <person name="Conor M."/>
            <person name="Antonella G."/>
            <person name="Elisabetta G."/>
            <person name="Giulia F.S."/>
            <person name="Sara T."/>
            <person name="Anna F."/>
            <person name="Clotilde B."/>
            <person name="Roberto B."/>
            <person name="Veronica D.S."/>
            <person name="Fabio R."/>
            <person name="Monica P."/>
            <person name="Olivier J."/>
            <person name="Enrico T."/>
            <person name="Nicola S."/>
        </authorList>
    </citation>
    <scope>NUCLEOTIDE SEQUENCE [LARGE SCALE GENOMIC DNA]</scope>
    <source>
        <strain evidence="10 11">DSM 44179</strain>
    </source>
</reference>
<organism evidence="10 11">
    <name type="scientific">Mycolicibacterium fallax</name>
    <name type="common">Mycobacterium fallax</name>
    <dbReference type="NCBI Taxonomy" id="1793"/>
    <lineage>
        <taxon>Bacteria</taxon>
        <taxon>Bacillati</taxon>
        <taxon>Actinomycetota</taxon>
        <taxon>Actinomycetes</taxon>
        <taxon>Mycobacteriales</taxon>
        <taxon>Mycobacteriaceae</taxon>
        <taxon>Mycolicibacterium</taxon>
    </lineage>
</organism>
<evidence type="ECO:0000256" key="5">
    <source>
        <dbReference type="ARBA" id="ARBA00022643"/>
    </source>
</evidence>
<dbReference type="SUPFAM" id="SSF51412">
    <property type="entry name" value="Inosine monophosphate dehydrogenase (IMPDH)"/>
    <property type="match status" value="1"/>
</dbReference>
<keyword evidence="7" id="KW-0503">Monooxygenase</keyword>
<dbReference type="EMBL" id="LQOJ01000054">
    <property type="protein sequence ID" value="ORU99011.1"/>
    <property type="molecule type" value="Genomic_DNA"/>
</dbReference>
<dbReference type="Pfam" id="PF03060">
    <property type="entry name" value="NMO"/>
    <property type="match status" value="1"/>
</dbReference>
<dbReference type="PANTHER" id="PTHR42747:SF3">
    <property type="entry name" value="NITRONATE MONOOXYGENASE-RELATED"/>
    <property type="match status" value="1"/>
</dbReference>
<name>A0A1X1R3W0_MYCFA</name>
<evidence type="ECO:0000256" key="9">
    <source>
        <dbReference type="ARBA" id="ARBA00049401"/>
    </source>
</evidence>
<dbReference type="AlphaFoldDB" id="A0A1X1R3W0"/>
<evidence type="ECO:0000256" key="2">
    <source>
        <dbReference type="ARBA" id="ARBA00009881"/>
    </source>
</evidence>
<dbReference type="InterPro" id="IPR004136">
    <property type="entry name" value="NMO"/>
</dbReference>
<evidence type="ECO:0000256" key="4">
    <source>
        <dbReference type="ARBA" id="ARBA00022630"/>
    </source>
</evidence>
<keyword evidence="5" id="KW-0288">FMN</keyword>
<dbReference type="GO" id="GO:0051213">
    <property type="term" value="F:dioxygenase activity"/>
    <property type="evidence" value="ECO:0007669"/>
    <property type="project" value="UniProtKB-KW"/>
</dbReference>
<sequence>MSSSALPGAAIPLIAAPMAGGPSTAALVIATGRAGGLGFLAAGYKSPAALAAEIDTVRGAGIPFGVNLFAPNPVPVDPQHYRRYAALMQREADRFGLALPAEPVSDDDDFAAKIDALIADPVPAVSFTFGLPAAGVIDGLRRAGTTVIQTVTSVAEARASAERGVDCLVAQAHTAGGHSATFTPQRMPDPLPIIELVAAVRAAVSLPVIAAGGLSTAAEVADVLRAGAIAAQVGTALLLAEEAGTSAIHQTALRDPSRRDTVLTHAFTGRPARALGNRFTDDYAAAAPLGYPALHFLTGPLRRAAAAAGDAELVHLWAGSGHRQARSGPAAQILAGLTPGAR</sequence>
<evidence type="ECO:0000256" key="3">
    <source>
        <dbReference type="ARBA" id="ARBA00022575"/>
    </source>
</evidence>
<dbReference type="Proteomes" id="UP000193484">
    <property type="component" value="Unassembled WGS sequence"/>
</dbReference>
<dbReference type="CDD" id="cd04730">
    <property type="entry name" value="NPD_like"/>
    <property type="match status" value="1"/>
</dbReference>
<evidence type="ECO:0000256" key="8">
    <source>
        <dbReference type="ARBA" id="ARBA00031155"/>
    </source>
</evidence>
<keyword evidence="11" id="KW-1185">Reference proteome</keyword>
<comment type="similarity">
    <text evidence="2">Belongs to the nitronate monooxygenase family. NMO class I subfamily.</text>
</comment>
<evidence type="ECO:0000313" key="10">
    <source>
        <dbReference type="EMBL" id="ORU99011.1"/>
    </source>
</evidence>
<dbReference type="InterPro" id="IPR013785">
    <property type="entry name" value="Aldolase_TIM"/>
</dbReference>
<comment type="catalytic activity">
    <reaction evidence="9">
        <text>3 propionate 3-nitronate + 3 O2 + H2O = 3 3-oxopropanoate + 2 nitrate + nitrite + H2O2 + 3 H(+)</text>
        <dbReference type="Rhea" id="RHEA:57332"/>
        <dbReference type="ChEBI" id="CHEBI:15377"/>
        <dbReference type="ChEBI" id="CHEBI:15378"/>
        <dbReference type="ChEBI" id="CHEBI:15379"/>
        <dbReference type="ChEBI" id="CHEBI:16240"/>
        <dbReference type="ChEBI" id="CHEBI:16301"/>
        <dbReference type="ChEBI" id="CHEBI:17632"/>
        <dbReference type="ChEBI" id="CHEBI:33190"/>
        <dbReference type="ChEBI" id="CHEBI:136067"/>
    </reaction>
</comment>
<dbReference type="PANTHER" id="PTHR42747">
    <property type="entry name" value="NITRONATE MONOOXYGENASE-RELATED"/>
    <property type="match status" value="1"/>
</dbReference>
<comment type="cofactor">
    <cofactor evidence="1">
        <name>FMN</name>
        <dbReference type="ChEBI" id="CHEBI:58210"/>
    </cofactor>
</comment>
<keyword evidence="3" id="KW-0216">Detoxification</keyword>
<dbReference type="RefSeq" id="WP_085099864.1">
    <property type="nucleotide sequence ID" value="NZ_AP022603.1"/>
</dbReference>
<dbReference type="GO" id="GO:0009636">
    <property type="term" value="P:response to toxic substance"/>
    <property type="evidence" value="ECO:0007669"/>
    <property type="project" value="UniProtKB-KW"/>
</dbReference>
<keyword evidence="6" id="KW-0560">Oxidoreductase</keyword>
<keyword evidence="10" id="KW-0223">Dioxygenase</keyword>
<dbReference type="Gene3D" id="3.20.20.70">
    <property type="entry name" value="Aldolase class I"/>
    <property type="match status" value="1"/>
</dbReference>